<keyword evidence="4 12" id="KW-0347">Helicase</keyword>
<dbReference type="PROSITE" id="PS51217">
    <property type="entry name" value="UVRD_HELICASE_CTER"/>
    <property type="match status" value="1"/>
</dbReference>
<comment type="caution">
    <text evidence="15">The sequence shown here is derived from an EMBL/GenBank/DDBJ whole genome shotgun (WGS) entry which is preliminary data.</text>
</comment>
<dbReference type="PANTHER" id="PTHR11070:SF2">
    <property type="entry name" value="ATP-DEPENDENT DNA HELICASE SRS2"/>
    <property type="match status" value="1"/>
</dbReference>
<evidence type="ECO:0000256" key="11">
    <source>
        <dbReference type="ARBA" id="ARBA00048988"/>
    </source>
</evidence>
<sequence>MLSRGIPPESILAMTFTNKAAGEMKERVKEILGEGAGKTASALTISTFHAFGLSVLRRYGRLLGYRPNFTVYDTGDQVALLKEAARELRIDPEELEVYNLLQLFSGIKTERITWQDERWYAMLNPSGKSSQDKSGEEPSRGAGSISTFQELYRSYQEHLITFNAVDFDDLIMQPLTLFREHPKVQGHYADLYRYVLVDEFQDTSTPQYNLLYQIAREWKNVCVVGDDDQSIYSWRGADYSNIERFEKDFPRVKEIKLERNYRSTGGILSAANAVISNNTNRKEKALWTQIDEGNLLELSFPDDDGAEASFIAEKIKLRAYQESLAYDSFGILIRTNSQARVIEEALLEADIPYRMSGGQSFFQRKEIKDIAGYLRIILNPDDDVSLLRTINTPRRGIGRRTVEALHEIADERKISLYSAITLAVHREVDHSIGKGPLGALEEYLELTARYQERFSESKHLAATTERLATEIDYWGYLVQEFQKSERAAKAKWKNIGFFIRSIDRYEQNPDVLEPTLQGYLNRISLQTRDELSPEEAAGKVNLMTIHAAKGLEFDVVFLAGVEEGIIPHQRAVEESEGNLEEERRLFYVAITRARQQLYMTSCRRRQVQGEMIEAVPSPFIEEIPAELMLKTLADPTAGVEMPEDPFAALKAHFGS</sequence>
<evidence type="ECO:0000256" key="7">
    <source>
        <dbReference type="ARBA" id="ARBA00023235"/>
    </source>
</evidence>
<evidence type="ECO:0000256" key="4">
    <source>
        <dbReference type="ARBA" id="ARBA00022806"/>
    </source>
</evidence>
<gene>
    <name evidence="15" type="ORF">AU468_05705</name>
</gene>
<dbReference type="GO" id="GO:0005524">
    <property type="term" value="F:ATP binding"/>
    <property type="evidence" value="ECO:0007669"/>
    <property type="project" value="UniProtKB-UniRule"/>
</dbReference>
<dbReference type="Pfam" id="PF13361">
    <property type="entry name" value="UvrD_C"/>
    <property type="match status" value="1"/>
</dbReference>
<keyword evidence="7" id="KW-0413">Isomerase</keyword>
<dbReference type="EC" id="5.6.2.4" evidence="9"/>
<dbReference type="GO" id="GO:0000725">
    <property type="term" value="P:recombinational repair"/>
    <property type="evidence" value="ECO:0007669"/>
    <property type="project" value="TreeGrafter"/>
</dbReference>
<name>A0A2S4JU61_9SPIO</name>
<dbReference type="InterPro" id="IPR027417">
    <property type="entry name" value="P-loop_NTPase"/>
</dbReference>
<dbReference type="CDD" id="cd17932">
    <property type="entry name" value="DEXQc_UvrD"/>
    <property type="match status" value="1"/>
</dbReference>
<evidence type="ECO:0000256" key="2">
    <source>
        <dbReference type="ARBA" id="ARBA00022741"/>
    </source>
</evidence>
<evidence type="ECO:0000256" key="10">
    <source>
        <dbReference type="ARBA" id="ARBA00034923"/>
    </source>
</evidence>
<dbReference type="Gene3D" id="1.10.10.160">
    <property type="match status" value="1"/>
</dbReference>
<keyword evidence="16" id="KW-1185">Reference proteome</keyword>
<dbReference type="PANTHER" id="PTHR11070">
    <property type="entry name" value="UVRD / RECB / PCRA DNA HELICASE FAMILY MEMBER"/>
    <property type="match status" value="1"/>
</dbReference>
<evidence type="ECO:0000256" key="5">
    <source>
        <dbReference type="ARBA" id="ARBA00022840"/>
    </source>
</evidence>
<feature type="domain" description="UvrD-like helicase ATP-binding" evidence="13">
    <location>
        <begin position="1"/>
        <end position="264"/>
    </location>
</feature>
<dbReference type="InterPro" id="IPR014016">
    <property type="entry name" value="UvrD-like_ATP-bd"/>
</dbReference>
<evidence type="ECO:0000256" key="1">
    <source>
        <dbReference type="ARBA" id="ARBA00009922"/>
    </source>
</evidence>
<evidence type="ECO:0000256" key="9">
    <source>
        <dbReference type="ARBA" id="ARBA00034808"/>
    </source>
</evidence>
<dbReference type="PROSITE" id="PS51198">
    <property type="entry name" value="UVRD_HELICASE_ATP_BIND"/>
    <property type="match status" value="1"/>
</dbReference>
<keyword evidence="2 12" id="KW-0547">Nucleotide-binding</keyword>
<comment type="catalytic activity">
    <reaction evidence="11">
        <text>ATP + H2O = ADP + phosphate + H(+)</text>
        <dbReference type="Rhea" id="RHEA:13065"/>
        <dbReference type="ChEBI" id="CHEBI:15377"/>
        <dbReference type="ChEBI" id="CHEBI:15378"/>
        <dbReference type="ChEBI" id="CHEBI:30616"/>
        <dbReference type="ChEBI" id="CHEBI:43474"/>
        <dbReference type="ChEBI" id="CHEBI:456216"/>
        <dbReference type="EC" id="5.6.2.4"/>
    </reaction>
</comment>
<evidence type="ECO:0000259" key="14">
    <source>
        <dbReference type="PROSITE" id="PS51217"/>
    </source>
</evidence>
<comment type="caution">
    <text evidence="12">Lacks conserved residue(s) required for the propagation of feature annotation.</text>
</comment>
<comment type="similarity">
    <text evidence="1">Belongs to the helicase family. UvrD subfamily.</text>
</comment>
<dbReference type="AlphaFoldDB" id="A0A2S4JU61"/>
<dbReference type="InterPro" id="IPR000212">
    <property type="entry name" value="DNA_helicase_UvrD/REP"/>
</dbReference>
<dbReference type="Gene3D" id="1.10.486.10">
    <property type="entry name" value="PCRA, domain 4"/>
    <property type="match status" value="1"/>
</dbReference>
<evidence type="ECO:0000256" key="3">
    <source>
        <dbReference type="ARBA" id="ARBA00022801"/>
    </source>
</evidence>
<evidence type="ECO:0000256" key="12">
    <source>
        <dbReference type="PROSITE-ProRule" id="PRU00560"/>
    </source>
</evidence>
<dbReference type="Pfam" id="PF00580">
    <property type="entry name" value="UvrD-helicase"/>
    <property type="match status" value="1"/>
</dbReference>
<dbReference type="CDD" id="cd18807">
    <property type="entry name" value="SF1_C_UvrD"/>
    <property type="match status" value="1"/>
</dbReference>
<dbReference type="GO" id="GO:0005829">
    <property type="term" value="C:cytosol"/>
    <property type="evidence" value="ECO:0007669"/>
    <property type="project" value="TreeGrafter"/>
</dbReference>
<reference evidence="16" key="1">
    <citation type="submission" date="2015-12" db="EMBL/GenBank/DDBJ databases">
        <authorList>
            <person name="Lodha T.D."/>
            <person name="Chintalapati S."/>
            <person name="Chintalapati V.R."/>
            <person name="Sravanthi T."/>
        </authorList>
    </citation>
    <scope>NUCLEOTIDE SEQUENCE [LARGE SCALE GENOMIC DNA]</scope>
    <source>
        <strain evidence="16">JC133</strain>
    </source>
</reference>
<evidence type="ECO:0000313" key="16">
    <source>
        <dbReference type="Proteomes" id="UP000237350"/>
    </source>
</evidence>
<organism evidence="15 16">
    <name type="scientific">Alkalispirochaeta sphaeroplastigenens</name>
    <dbReference type="NCBI Taxonomy" id="1187066"/>
    <lineage>
        <taxon>Bacteria</taxon>
        <taxon>Pseudomonadati</taxon>
        <taxon>Spirochaetota</taxon>
        <taxon>Spirochaetia</taxon>
        <taxon>Spirochaetales</taxon>
        <taxon>Spirochaetaceae</taxon>
        <taxon>Alkalispirochaeta</taxon>
    </lineage>
</organism>
<accession>A0A2S4JU61</accession>
<keyword evidence="3 12" id="KW-0378">Hydrolase</keyword>
<dbReference type="Proteomes" id="UP000237350">
    <property type="component" value="Unassembled WGS sequence"/>
</dbReference>
<feature type="domain" description="UvrD-like helicase C-terminal" evidence="14">
    <location>
        <begin position="265"/>
        <end position="550"/>
    </location>
</feature>
<dbReference type="GO" id="GO:0043138">
    <property type="term" value="F:3'-5' DNA helicase activity"/>
    <property type="evidence" value="ECO:0007669"/>
    <property type="project" value="UniProtKB-EC"/>
</dbReference>
<dbReference type="InterPro" id="IPR013986">
    <property type="entry name" value="DExx_box_DNA_helicase_dom_sf"/>
</dbReference>
<dbReference type="Gene3D" id="3.40.50.300">
    <property type="entry name" value="P-loop containing nucleotide triphosphate hydrolases"/>
    <property type="match status" value="2"/>
</dbReference>
<dbReference type="GO" id="GO:0003677">
    <property type="term" value="F:DNA binding"/>
    <property type="evidence" value="ECO:0007669"/>
    <property type="project" value="UniProtKB-KW"/>
</dbReference>
<evidence type="ECO:0000256" key="6">
    <source>
        <dbReference type="ARBA" id="ARBA00023125"/>
    </source>
</evidence>
<keyword evidence="5 12" id="KW-0067">ATP-binding</keyword>
<protein>
    <recommendedName>
        <fullName evidence="9">DNA 3'-5' helicase</fullName>
        <ecNumber evidence="9">5.6.2.4</ecNumber>
    </recommendedName>
    <alternativeName>
        <fullName evidence="10">DNA 3'-5' helicase II</fullName>
    </alternativeName>
</protein>
<proteinExistence type="inferred from homology"/>
<dbReference type="GO" id="GO:0016887">
    <property type="term" value="F:ATP hydrolysis activity"/>
    <property type="evidence" value="ECO:0007669"/>
    <property type="project" value="RHEA"/>
</dbReference>
<dbReference type="EMBL" id="LPWH01000055">
    <property type="protein sequence ID" value="POR03052.1"/>
    <property type="molecule type" value="Genomic_DNA"/>
</dbReference>
<dbReference type="SUPFAM" id="SSF52540">
    <property type="entry name" value="P-loop containing nucleoside triphosphate hydrolases"/>
    <property type="match status" value="1"/>
</dbReference>
<comment type="catalytic activity">
    <reaction evidence="8">
        <text>Couples ATP hydrolysis with the unwinding of duplex DNA by translocating in the 3'-5' direction.</text>
        <dbReference type="EC" id="5.6.2.4"/>
    </reaction>
</comment>
<evidence type="ECO:0000313" key="15">
    <source>
        <dbReference type="EMBL" id="POR03052.1"/>
    </source>
</evidence>
<dbReference type="InterPro" id="IPR014017">
    <property type="entry name" value="DNA_helicase_UvrD-like_C"/>
</dbReference>
<evidence type="ECO:0000256" key="8">
    <source>
        <dbReference type="ARBA" id="ARBA00034617"/>
    </source>
</evidence>
<evidence type="ECO:0000259" key="13">
    <source>
        <dbReference type="PROSITE" id="PS51198"/>
    </source>
</evidence>
<keyword evidence="6" id="KW-0238">DNA-binding</keyword>